<dbReference type="CDD" id="cd07812">
    <property type="entry name" value="SRPBCC"/>
    <property type="match status" value="1"/>
</dbReference>
<evidence type="ECO:0008006" key="3">
    <source>
        <dbReference type="Google" id="ProtNLM"/>
    </source>
</evidence>
<dbReference type="InterPro" id="IPR023393">
    <property type="entry name" value="START-like_dom_sf"/>
</dbReference>
<dbReference type="RefSeq" id="WP_163888157.1">
    <property type="nucleotide sequence ID" value="NZ_BLLB01000002.1"/>
</dbReference>
<keyword evidence="2" id="KW-1185">Reference proteome</keyword>
<accession>A0A7I9ZK02</accession>
<reference evidence="1 2" key="1">
    <citation type="journal article" date="2019" name="Emerg. Microbes Infect.">
        <title>Comprehensive subspecies identification of 175 nontuberculous mycobacteria species based on 7547 genomic profiles.</title>
        <authorList>
            <person name="Matsumoto Y."/>
            <person name="Kinjo T."/>
            <person name="Motooka D."/>
            <person name="Nabeya D."/>
            <person name="Jung N."/>
            <person name="Uechi K."/>
            <person name="Horii T."/>
            <person name="Iida T."/>
            <person name="Fujita J."/>
            <person name="Nakamura S."/>
        </authorList>
    </citation>
    <scope>NUCLEOTIDE SEQUENCE [LARGE SCALE GENOMIC DNA]</scope>
    <source>
        <strain evidence="1 2">JCM 30996</strain>
    </source>
</reference>
<dbReference type="Pfam" id="PF10604">
    <property type="entry name" value="Polyketide_cyc2"/>
    <property type="match status" value="1"/>
</dbReference>
<sequence length="163" mass="18050">MNRPTVSVRTEVSAPVQRVWRFASDITLMPGFSDELQTVEWVDGDAPRLGARFLGTNTHPMVGTWTTQSCVVDFDPPRVFGWAVGNLDAPAATWRFDLTQTEPAATMLRYTAVIGPGPSGVTMMIEREPHRREQIVSNRLRSFEQAMTATVAGIKQLAESTAR</sequence>
<proteinExistence type="predicted"/>
<gene>
    <name evidence="1" type="ORF">MHIP_18240</name>
</gene>
<name>A0A7I9ZK02_9MYCO</name>
<comment type="caution">
    <text evidence="1">The sequence shown here is derived from an EMBL/GenBank/DDBJ whole genome shotgun (WGS) entry which is preliminary data.</text>
</comment>
<dbReference type="InterPro" id="IPR019587">
    <property type="entry name" value="Polyketide_cyclase/dehydratase"/>
</dbReference>
<evidence type="ECO:0000313" key="1">
    <source>
        <dbReference type="EMBL" id="GFH01341.1"/>
    </source>
</evidence>
<dbReference type="Gene3D" id="3.30.530.20">
    <property type="match status" value="1"/>
</dbReference>
<dbReference type="EMBL" id="BLLB01000002">
    <property type="protein sequence ID" value="GFH01341.1"/>
    <property type="molecule type" value="Genomic_DNA"/>
</dbReference>
<dbReference type="SUPFAM" id="SSF55961">
    <property type="entry name" value="Bet v1-like"/>
    <property type="match status" value="1"/>
</dbReference>
<organism evidence="1 2">
    <name type="scientific">Mycolicibacterium hippocampi</name>
    <dbReference type="NCBI Taxonomy" id="659824"/>
    <lineage>
        <taxon>Bacteria</taxon>
        <taxon>Bacillati</taxon>
        <taxon>Actinomycetota</taxon>
        <taxon>Actinomycetes</taxon>
        <taxon>Mycobacteriales</taxon>
        <taxon>Mycobacteriaceae</taxon>
        <taxon>Mycolicibacterium</taxon>
    </lineage>
</organism>
<dbReference type="Proteomes" id="UP000465304">
    <property type="component" value="Unassembled WGS sequence"/>
</dbReference>
<protein>
    <recommendedName>
        <fullName evidence="3">Cyclase</fullName>
    </recommendedName>
</protein>
<dbReference type="AlphaFoldDB" id="A0A7I9ZK02"/>
<evidence type="ECO:0000313" key="2">
    <source>
        <dbReference type="Proteomes" id="UP000465304"/>
    </source>
</evidence>